<keyword evidence="3" id="KW-0812">Transmembrane</keyword>
<dbReference type="InterPro" id="IPR036055">
    <property type="entry name" value="LDL_receptor-like_sf"/>
</dbReference>
<dbReference type="Proteomes" id="UP000035680">
    <property type="component" value="Unassembled WGS sequence"/>
</dbReference>
<evidence type="ECO:0000313" key="5">
    <source>
        <dbReference type="Proteomes" id="UP000035680"/>
    </source>
</evidence>
<dbReference type="STRING" id="75913.A0A0K0G105"/>
<feature type="transmembrane region" description="Helical" evidence="3">
    <location>
        <begin position="103"/>
        <end position="122"/>
    </location>
</feature>
<dbReference type="SMART" id="SM00192">
    <property type="entry name" value="LDLa"/>
    <property type="match status" value="1"/>
</dbReference>
<organism evidence="5 6">
    <name type="scientific">Strongyloides venezuelensis</name>
    <name type="common">Threadworm</name>
    <dbReference type="NCBI Taxonomy" id="75913"/>
    <lineage>
        <taxon>Eukaryota</taxon>
        <taxon>Metazoa</taxon>
        <taxon>Ecdysozoa</taxon>
        <taxon>Nematoda</taxon>
        <taxon>Chromadorea</taxon>
        <taxon>Rhabditida</taxon>
        <taxon>Tylenchina</taxon>
        <taxon>Panagrolaimomorpha</taxon>
        <taxon>Strongyloidoidea</taxon>
        <taxon>Strongyloididae</taxon>
        <taxon>Strongyloides</taxon>
    </lineage>
</organism>
<evidence type="ECO:0000313" key="6">
    <source>
        <dbReference type="WBParaSite" id="SVE_1839100.1"/>
    </source>
</evidence>
<keyword evidence="4" id="KW-0732">Signal</keyword>
<protein>
    <submittedName>
        <fullName evidence="6">Low-density lipoprotein receptor domain class A</fullName>
    </submittedName>
</protein>
<keyword evidence="3" id="KW-0472">Membrane</keyword>
<dbReference type="Gene3D" id="4.10.400.10">
    <property type="entry name" value="Low-density Lipoprotein Receptor"/>
    <property type="match status" value="1"/>
</dbReference>
<evidence type="ECO:0000256" key="1">
    <source>
        <dbReference type="ARBA" id="ARBA00023157"/>
    </source>
</evidence>
<keyword evidence="1 2" id="KW-1015">Disulfide bond</keyword>
<dbReference type="PROSITE" id="PS50068">
    <property type="entry name" value="LDLRA_2"/>
    <property type="match status" value="1"/>
</dbReference>
<keyword evidence="5" id="KW-1185">Reference proteome</keyword>
<feature type="signal peptide" evidence="4">
    <location>
        <begin position="1"/>
        <end position="18"/>
    </location>
</feature>
<reference evidence="6" key="2">
    <citation type="submission" date="2015-08" db="UniProtKB">
        <authorList>
            <consortium name="WormBaseParasite"/>
        </authorList>
    </citation>
    <scope>IDENTIFICATION</scope>
</reference>
<feature type="disulfide bond" evidence="2">
    <location>
        <begin position="48"/>
        <end position="63"/>
    </location>
</feature>
<dbReference type="SUPFAM" id="SSF57424">
    <property type="entry name" value="LDL receptor-like module"/>
    <property type="match status" value="1"/>
</dbReference>
<dbReference type="AlphaFoldDB" id="A0A0K0G105"/>
<keyword evidence="3" id="KW-1133">Transmembrane helix</keyword>
<dbReference type="WBParaSite" id="SVE_1839100.1">
    <property type="protein sequence ID" value="SVE_1839100.1"/>
    <property type="gene ID" value="SVE_1839100"/>
</dbReference>
<evidence type="ECO:0000256" key="4">
    <source>
        <dbReference type="SAM" id="SignalP"/>
    </source>
</evidence>
<name>A0A0K0G105_STRVS</name>
<dbReference type="PANTHER" id="PTHR46876:SF1">
    <property type="entry name" value="LOW-DENSITY LIPOPROTEIN RECEPTOR-RELATED PROTEIN 11"/>
    <property type="match status" value="1"/>
</dbReference>
<evidence type="ECO:0000256" key="3">
    <source>
        <dbReference type="SAM" id="Phobius"/>
    </source>
</evidence>
<dbReference type="PROSITE" id="PS01209">
    <property type="entry name" value="LDLRA_1"/>
    <property type="match status" value="1"/>
</dbReference>
<accession>A0A0K0G105</accession>
<dbReference type="CDD" id="cd00112">
    <property type="entry name" value="LDLa"/>
    <property type="match status" value="1"/>
</dbReference>
<dbReference type="PANTHER" id="PTHR46876">
    <property type="entry name" value="LOW-DENSITY LIPOPROTEIN RECEPTOR-RELATED PROTEIN 11"/>
    <property type="match status" value="1"/>
</dbReference>
<proteinExistence type="predicted"/>
<feature type="disulfide bond" evidence="2">
    <location>
        <begin position="36"/>
        <end position="54"/>
    </location>
</feature>
<evidence type="ECO:0000256" key="2">
    <source>
        <dbReference type="PROSITE-ProRule" id="PRU00124"/>
    </source>
</evidence>
<reference evidence="5" key="1">
    <citation type="submission" date="2014-07" db="EMBL/GenBank/DDBJ databases">
        <authorList>
            <person name="Martin A.A"/>
            <person name="De Silva N."/>
        </authorList>
    </citation>
    <scope>NUCLEOTIDE SEQUENCE</scope>
</reference>
<dbReference type="InterPro" id="IPR002172">
    <property type="entry name" value="LDrepeatLR_classA_rpt"/>
</dbReference>
<comment type="caution">
    <text evidence="2">Lacks conserved residue(s) required for the propagation of feature annotation.</text>
</comment>
<feature type="chain" id="PRO_5005330622" evidence="4">
    <location>
        <begin position="19"/>
        <end position="154"/>
    </location>
</feature>
<dbReference type="Pfam" id="PF00057">
    <property type="entry name" value="Ldl_recept_a"/>
    <property type="match status" value="1"/>
</dbReference>
<dbReference type="InterPro" id="IPR023415">
    <property type="entry name" value="LDLR_class-A_CS"/>
</dbReference>
<sequence length="154" mass="17376">MTSIIILGILFLFPIVKGQIYDVQYPACSSPFQWSCDSGECIAQYDLCDGIPQCGDGSDEKYCNGRVRSTTPHLPTKTNTGNESKTNTTLSIWKLPHYSFNSHVSIIGLISIAIVVIFYLCVCRQRRRSLHPNFRKSDLITEDEDELLINSMYS</sequence>